<sequence length="229" mass="24646">MSSYKAIEIDSDSSEVDETMPPKRCGSPPRSAGAKAKMGNEHTPKSAKVARTEPDSTSPSSSDMTNTSPGTAADGSGKSGRNRARKSQQGARRISPDLQFESVAVDGGEGGGASEAPKKPKLEKDPEDAKDRVDKAIKDFVKTDEMQELIKQIANERVRCNFLLATYQLPDMNFTLNTSLDTLCIQFRERLKQRRDRGNPTSSIAAPSTSASSQKGPTKAVPKSQKPSS</sequence>
<evidence type="ECO:0000256" key="1">
    <source>
        <dbReference type="SAM" id="MobiDB-lite"/>
    </source>
</evidence>
<dbReference type="Proteomes" id="UP001652628">
    <property type="component" value="Chromosome 2R"/>
</dbReference>
<gene>
    <name evidence="3" type="primary">LOC108008664</name>
</gene>
<organism evidence="2 3">
    <name type="scientific">Drosophila suzukii</name>
    <name type="common">Spotted-wing drosophila fruit fly</name>
    <dbReference type="NCBI Taxonomy" id="28584"/>
    <lineage>
        <taxon>Eukaryota</taxon>
        <taxon>Metazoa</taxon>
        <taxon>Ecdysozoa</taxon>
        <taxon>Arthropoda</taxon>
        <taxon>Hexapoda</taxon>
        <taxon>Insecta</taxon>
        <taxon>Pterygota</taxon>
        <taxon>Neoptera</taxon>
        <taxon>Endopterygota</taxon>
        <taxon>Diptera</taxon>
        <taxon>Brachycera</taxon>
        <taxon>Muscomorpha</taxon>
        <taxon>Ephydroidea</taxon>
        <taxon>Drosophilidae</taxon>
        <taxon>Drosophila</taxon>
        <taxon>Sophophora</taxon>
    </lineage>
</organism>
<dbReference type="GeneID" id="108008664"/>
<name>A0AB39Z3R4_DROSZ</name>
<feature type="compositionally biased region" description="Basic and acidic residues" evidence="1">
    <location>
        <begin position="38"/>
        <end position="54"/>
    </location>
</feature>
<proteinExistence type="predicted"/>
<protein>
    <submittedName>
        <fullName evidence="3">Uncharacterized protein</fullName>
    </submittedName>
</protein>
<dbReference type="AlphaFoldDB" id="A0AB39Z3R4"/>
<feature type="compositionally biased region" description="Low complexity" evidence="1">
    <location>
        <begin position="55"/>
        <end position="69"/>
    </location>
</feature>
<accession>A0AB39Z3R4</accession>
<evidence type="ECO:0000313" key="2">
    <source>
        <dbReference type="Proteomes" id="UP001652628"/>
    </source>
</evidence>
<feature type="compositionally biased region" description="Basic and acidic residues" evidence="1">
    <location>
        <begin position="116"/>
        <end position="133"/>
    </location>
</feature>
<feature type="compositionally biased region" description="Low complexity" evidence="1">
    <location>
        <begin position="200"/>
        <end position="213"/>
    </location>
</feature>
<feature type="region of interest" description="Disordered" evidence="1">
    <location>
        <begin position="1"/>
        <end position="133"/>
    </location>
</feature>
<feature type="region of interest" description="Disordered" evidence="1">
    <location>
        <begin position="193"/>
        <end position="229"/>
    </location>
</feature>
<keyword evidence="2" id="KW-1185">Reference proteome</keyword>
<evidence type="ECO:0000313" key="3">
    <source>
        <dbReference type="RefSeq" id="XP_016928044.3"/>
    </source>
</evidence>
<reference evidence="3" key="1">
    <citation type="submission" date="2025-08" db="UniProtKB">
        <authorList>
            <consortium name="RefSeq"/>
        </authorList>
    </citation>
    <scope>IDENTIFICATION</scope>
</reference>
<feature type="compositionally biased region" description="Acidic residues" evidence="1">
    <location>
        <begin position="9"/>
        <end position="18"/>
    </location>
</feature>
<dbReference type="RefSeq" id="XP_016928044.3">
    <property type="nucleotide sequence ID" value="XM_017072555.4"/>
</dbReference>